<evidence type="ECO:0008006" key="4">
    <source>
        <dbReference type="Google" id="ProtNLM"/>
    </source>
</evidence>
<reference evidence="2 3" key="1">
    <citation type="submission" date="2020-10" db="EMBL/GenBank/DDBJ databases">
        <title>Complete genome sequence of Paludibaculum fermentans P105T, a facultatively anaerobic acidobacterium capable of dissimilatory Fe(III) reduction.</title>
        <authorList>
            <person name="Dedysh S.N."/>
            <person name="Beletsky A.V."/>
            <person name="Kulichevskaya I.S."/>
            <person name="Mardanov A.V."/>
            <person name="Ravin N.V."/>
        </authorList>
    </citation>
    <scope>NUCLEOTIDE SEQUENCE [LARGE SCALE GENOMIC DNA]</scope>
    <source>
        <strain evidence="2 3">P105</strain>
    </source>
</reference>
<dbReference type="EMBL" id="CP063849">
    <property type="protein sequence ID" value="QOY86184.1"/>
    <property type="molecule type" value="Genomic_DNA"/>
</dbReference>
<accession>A0A7S7SIK3</accession>
<dbReference type="KEGG" id="pfer:IRI77_25695"/>
<evidence type="ECO:0000256" key="1">
    <source>
        <dbReference type="SAM" id="SignalP"/>
    </source>
</evidence>
<dbReference type="Proteomes" id="UP000593892">
    <property type="component" value="Chromosome"/>
</dbReference>
<feature type="chain" id="PRO_5032476375" description="NodB homology domain-containing protein" evidence="1">
    <location>
        <begin position="18"/>
        <end position="455"/>
    </location>
</feature>
<dbReference type="AlphaFoldDB" id="A0A7S7SIK3"/>
<keyword evidence="1" id="KW-0732">Signal</keyword>
<proteinExistence type="predicted"/>
<dbReference type="Gene3D" id="3.20.20.370">
    <property type="entry name" value="Glycoside hydrolase/deacetylase"/>
    <property type="match status" value="1"/>
</dbReference>
<gene>
    <name evidence="2" type="ORF">IRI77_25695</name>
</gene>
<protein>
    <recommendedName>
        <fullName evidence="4">NodB homology domain-containing protein</fullName>
    </recommendedName>
</protein>
<dbReference type="GO" id="GO:0005975">
    <property type="term" value="P:carbohydrate metabolic process"/>
    <property type="evidence" value="ECO:0007669"/>
    <property type="project" value="InterPro"/>
</dbReference>
<dbReference type="RefSeq" id="WP_194447853.1">
    <property type="nucleotide sequence ID" value="NZ_CP063849.1"/>
</dbReference>
<sequence length="455" mass="50959">MRKLLILLLLAALGAQAATPPIYYLLWFDTEDYVEPAADDAALRIAQELTKRGIKATFKVVGEKARVLEQRNRTDVVAALKLHDIGYHSNYHSIHPASAEYMAGKGMMDGEQEFAMRELSGFQAVEKVFGMRPSCYGQPGNSWAPQANKILRQWGTRVYMDEGGQVGYEQQPFWYGSLLYIFGLGPNTMRANLDKPELLPDAYRAFDRAVDRLRATGGTIQTYYHPTEFVTTEFWDGVNLRRGANPERSEWKLPKRRTPESTEQAFKLFLAFVDHVQKTPGIKFITAREAVDVFQPREQSVPLEAARKLAENIDVHDGFSPADQVLALLGLPARHVDGPLRRVATTLKAQEISRPAFDRAKQDAVRAITQQGRLPDSVWIGSQELSLPDFAATLAGDTGTANVMVRKGQLTIESHIGTDAAKLYNWVIHPEGFAPENLLELARLQAWTLKPAKLR</sequence>
<dbReference type="InterPro" id="IPR011330">
    <property type="entry name" value="Glyco_hydro/deAcase_b/a-brl"/>
</dbReference>
<name>A0A7S7SIK3_PALFE</name>
<evidence type="ECO:0000313" key="2">
    <source>
        <dbReference type="EMBL" id="QOY86184.1"/>
    </source>
</evidence>
<keyword evidence="3" id="KW-1185">Reference proteome</keyword>
<organism evidence="2 3">
    <name type="scientific">Paludibaculum fermentans</name>
    <dbReference type="NCBI Taxonomy" id="1473598"/>
    <lineage>
        <taxon>Bacteria</taxon>
        <taxon>Pseudomonadati</taxon>
        <taxon>Acidobacteriota</taxon>
        <taxon>Terriglobia</taxon>
        <taxon>Bryobacterales</taxon>
        <taxon>Bryobacteraceae</taxon>
        <taxon>Paludibaculum</taxon>
    </lineage>
</organism>
<evidence type="ECO:0000313" key="3">
    <source>
        <dbReference type="Proteomes" id="UP000593892"/>
    </source>
</evidence>
<dbReference type="SUPFAM" id="SSF88713">
    <property type="entry name" value="Glycoside hydrolase/deacetylase"/>
    <property type="match status" value="1"/>
</dbReference>
<feature type="signal peptide" evidence="1">
    <location>
        <begin position="1"/>
        <end position="17"/>
    </location>
</feature>